<sequence>MSRSAPKIGPGAFIAAAFIGPGTVTLCTIAGVKFGYGLLWVMLLSIVATYTLQEMSARLGLITQKGLAAVIKEQIDSSILRNITLLLIFSAIVVGNIAYEAGNITGASLGLSAIFGESSLPFLPLLIGSVSAILLFIGSYKLLERVLIGLVIAMSLSFFITAILTKPDLGAVLSGLFTPQVSSQNILMVIGLIGTTVVPYNLFLHASLVKEVWQHPNELKFVKQDTLISIGFGGIISIAIIICAASIQGDSVENLLDLAKGLNPLFGTFSSLFLGIGLFAAGITSAITAPLAAAFVGQHCFGWKANLKDWRFRTIWLTVIIVGVISSSLQLKPIEIIKFAQIANGLLLPLLACLLLWIVNKTQVLGQYKNSLRQNLIGVVVIAITLVLSIKTLYNLF</sequence>
<name>A0ABS7E7D7_9GAMM</name>
<feature type="transmembrane region" description="Helical" evidence="7">
    <location>
        <begin position="314"/>
        <end position="331"/>
    </location>
</feature>
<feature type="transmembrane region" description="Helical" evidence="7">
    <location>
        <begin position="146"/>
        <end position="165"/>
    </location>
</feature>
<evidence type="ECO:0000256" key="6">
    <source>
        <dbReference type="ARBA" id="ARBA00023136"/>
    </source>
</evidence>
<protein>
    <submittedName>
        <fullName evidence="8">Nramp family divalent metal transporter</fullName>
    </submittedName>
</protein>
<dbReference type="InterPro" id="IPR001046">
    <property type="entry name" value="NRAMP_fam"/>
</dbReference>
<keyword evidence="3 7" id="KW-0812">Transmembrane</keyword>
<evidence type="ECO:0000256" key="1">
    <source>
        <dbReference type="ARBA" id="ARBA00004141"/>
    </source>
</evidence>
<dbReference type="PANTHER" id="PTHR11706:SF33">
    <property type="entry name" value="NATURAL RESISTANCE-ASSOCIATED MACROPHAGE PROTEIN 2"/>
    <property type="match status" value="1"/>
</dbReference>
<dbReference type="Pfam" id="PF01566">
    <property type="entry name" value="Nramp"/>
    <property type="match status" value="1"/>
</dbReference>
<dbReference type="Proteomes" id="UP001195963">
    <property type="component" value="Unassembled WGS sequence"/>
</dbReference>
<feature type="transmembrane region" description="Helical" evidence="7">
    <location>
        <begin position="372"/>
        <end position="394"/>
    </location>
</feature>
<reference evidence="8 9" key="1">
    <citation type="submission" date="2021-07" db="EMBL/GenBank/DDBJ databases">
        <title>Shewanella sp. nov, isolated from SCS.</title>
        <authorList>
            <person name="Cao W.R."/>
        </authorList>
    </citation>
    <scope>NUCLEOTIDE SEQUENCE [LARGE SCALE GENOMIC DNA]</scope>
    <source>
        <strain evidence="8 9">NR704-98</strain>
    </source>
</reference>
<keyword evidence="6 7" id="KW-0472">Membrane</keyword>
<keyword evidence="4" id="KW-0769">Symport</keyword>
<feature type="transmembrane region" description="Helical" evidence="7">
    <location>
        <begin position="78"/>
        <end position="99"/>
    </location>
</feature>
<gene>
    <name evidence="8" type="ORF">K0625_18315</name>
</gene>
<evidence type="ECO:0000313" key="9">
    <source>
        <dbReference type="Proteomes" id="UP001195963"/>
    </source>
</evidence>
<feature type="transmembrane region" description="Helical" evidence="7">
    <location>
        <begin position="227"/>
        <end position="249"/>
    </location>
</feature>
<dbReference type="PANTHER" id="PTHR11706">
    <property type="entry name" value="SOLUTE CARRIER PROTEIN FAMILY 11 MEMBER"/>
    <property type="match status" value="1"/>
</dbReference>
<organism evidence="8 9">
    <name type="scientific">Shewanella nanhaiensis</name>
    <dbReference type="NCBI Taxonomy" id="2864872"/>
    <lineage>
        <taxon>Bacteria</taxon>
        <taxon>Pseudomonadati</taxon>
        <taxon>Pseudomonadota</taxon>
        <taxon>Gammaproteobacteria</taxon>
        <taxon>Alteromonadales</taxon>
        <taxon>Shewanellaceae</taxon>
        <taxon>Shewanella</taxon>
    </lineage>
</organism>
<evidence type="ECO:0000313" key="8">
    <source>
        <dbReference type="EMBL" id="MBW8185598.1"/>
    </source>
</evidence>
<keyword evidence="5 7" id="KW-1133">Transmembrane helix</keyword>
<feature type="transmembrane region" description="Helical" evidence="7">
    <location>
        <begin position="38"/>
        <end position="57"/>
    </location>
</feature>
<comment type="subcellular location">
    <subcellularLocation>
        <location evidence="1">Membrane</location>
        <topology evidence="1">Multi-pass membrane protein</topology>
    </subcellularLocation>
</comment>
<comment type="caution">
    <text evidence="8">The sequence shown here is derived from an EMBL/GenBank/DDBJ whole genome shotgun (WGS) entry which is preliminary data.</text>
</comment>
<accession>A0ABS7E7D7</accession>
<keyword evidence="2" id="KW-0813">Transport</keyword>
<evidence type="ECO:0000256" key="2">
    <source>
        <dbReference type="ARBA" id="ARBA00022448"/>
    </source>
</evidence>
<evidence type="ECO:0000256" key="4">
    <source>
        <dbReference type="ARBA" id="ARBA00022847"/>
    </source>
</evidence>
<dbReference type="PRINTS" id="PR00447">
    <property type="entry name" value="NATRESASSCMP"/>
</dbReference>
<feature type="transmembrane region" description="Helical" evidence="7">
    <location>
        <begin position="337"/>
        <end position="360"/>
    </location>
</feature>
<feature type="transmembrane region" description="Helical" evidence="7">
    <location>
        <begin position="12"/>
        <end position="32"/>
    </location>
</feature>
<evidence type="ECO:0000256" key="3">
    <source>
        <dbReference type="ARBA" id="ARBA00022692"/>
    </source>
</evidence>
<feature type="transmembrane region" description="Helical" evidence="7">
    <location>
        <begin position="185"/>
        <end position="206"/>
    </location>
</feature>
<evidence type="ECO:0000256" key="7">
    <source>
        <dbReference type="SAM" id="Phobius"/>
    </source>
</evidence>
<evidence type="ECO:0000256" key="5">
    <source>
        <dbReference type="ARBA" id="ARBA00022989"/>
    </source>
</evidence>
<proteinExistence type="predicted"/>
<keyword evidence="9" id="KW-1185">Reference proteome</keyword>
<dbReference type="EMBL" id="JAHZST010000015">
    <property type="protein sequence ID" value="MBW8185598.1"/>
    <property type="molecule type" value="Genomic_DNA"/>
</dbReference>
<feature type="transmembrane region" description="Helical" evidence="7">
    <location>
        <begin position="269"/>
        <end position="293"/>
    </location>
</feature>
<dbReference type="NCBIfam" id="NF037982">
    <property type="entry name" value="Nramp_1"/>
    <property type="match status" value="1"/>
</dbReference>
<feature type="transmembrane region" description="Helical" evidence="7">
    <location>
        <begin position="119"/>
        <end position="139"/>
    </location>
</feature>
<dbReference type="RefSeq" id="WP_220111002.1">
    <property type="nucleotide sequence ID" value="NZ_JAHZST010000015.1"/>
</dbReference>